<evidence type="ECO:0000259" key="4">
    <source>
        <dbReference type="PROSITE" id="PS50893"/>
    </source>
</evidence>
<dbReference type="GO" id="GO:0016887">
    <property type="term" value="F:ATP hydrolysis activity"/>
    <property type="evidence" value="ECO:0007669"/>
    <property type="project" value="InterPro"/>
</dbReference>
<dbReference type="PANTHER" id="PTHR43119:SF1">
    <property type="entry name" value="ABC TRANSPORTER DOMAIN-CONTAINING PROTEIN"/>
    <property type="match status" value="1"/>
</dbReference>
<dbReference type="InterPro" id="IPR027417">
    <property type="entry name" value="P-loop_NTPase"/>
</dbReference>
<dbReference type="OrthoDB" id="6593433at2759"/>
<dbReference type="Gene3D" id="3.40.50.300">
    <property type="entry name" value="P-loop containing nucleotide triphosphate hydrolases"/>
    <property type="match status" value="1"/>
</dbReference>
<dbReference type="PROSITE" id="PS50893">
    <property type="entry name" value="ABC_TRANSPORTER_2"/>
    <property type="match status" value="1"/>
</dbReference>
<evidence type="ECO:0000313" key="5">
    <source>
        <dbReference type="EMBL" id="KAJ2679821.1"/>
    </source>
</evidence>
<dbReference type="EMBL" id="JANBTW010000009">
    <property type="protein sequence ID" value="KAJ2679821.1"/>
    <property type="molecule type" value="Genomic_DNA"/>
</dbReference>
<feature type="compositionally biased region" description="Polar residues" evidence="3">
    <location>
        <begin position="7"/>
        <end position="26"/>
    </location>
</feature>
<dbReference type="Proteomes" id="UP001151518">
    <property type="component" value="Unassembled WGS sequence"/>
</dbReference>
<evidence type="ECO:0000313" key="6">
    <source>
        <dbReference type="Proteomes" id="UP001151518"/>
    </source>
</evidence>
<gene>
    <name evidence="5" type="ORF">GGI25_001273</name>
</gene>
<dbReference type="SUPFAM" id="SSF52540">
    <property type="entry name" value="P-loop containing nucleoside triphosphate hydrolases"/>
    <property type="match status" value="1"/>
</dbReference>
<sequence>MTAVGGSINSGSSATNYGSTSTTQAPTPADKPILKIKELTKRRDEADDDSDHLFYDISLDIYPGDVIAVRGPSGVGKTTLLRCIAQLTSFEAGLCTLHTPEGYKTPQELSVPQWRAEVMYVPQRPAQLSGTPLDFVDMVSSFSVQAKREHYDPVEIAEDWGIVPELWEKKWPELSGGEQQRIALAVALSCDPQVLLLDEPTSALDPQSTAMVEDTLSNRTCIWITHDDQQASRIASKILELRPDATYQLISP</sequence>
<accession>A0A9W8G6L2</accession>
<keyword evidence="2" id="KW-0067">ATP-binding</keyword>
<evidence type="ECO:0000256" key="2">
    <source>
        <dbReference type="ARBA" id="ARBA00022840"/>
    </source>
</evidence>
<comment type="caution">
    <text evidence="5">The sequence shown here is derived from an EMBL/GenBank/DDBJ whole genome shotgun (WGS) entry which is preliminary data.</text>
</comment>
<protein>
    <recommendedName>
        <fullName evidence="4">ABC transporter domain-containing protein</fullName>
    </recommendedName>
</protein>
<dbReference type="AlphaFoldDB" id="A0A9W8G6L2"/>
<dbReference type="PANTHER" id="PTHR43119">
    <property type="entry name" value="ABC TRANSPORT PROTEIN ATP-BINDING COMPONENT-RELATED"/>
    <property type="match status" value="1"/>
</dbReference>
<feature type="region of interest" description="Disordered" evidence="3">
    <location>
        <begin position="1"/>
        <end position="33"/>
    </location>
</feature>
<dbReference type="Pfam" id="PF00005">
    <property type="entry name" value="ABC_tran"/>
    <property type="match status" value="1"/>
</dbReference>
<dbReference type="InterPro" id="IPR003439">
    <property type="entry name" value="ABC_transporter-like_ATP-bd"/>
</dbReference>
<dbReference type="GO" id="GO:0005524">
    <property type="term" value="F:ATP binding"/>
    <property type="evidence" value="ECO:0007669"/>
    <property type="project" value="UniProtKB-KW"/>
</dbReference>
<feature type="domain" description="ABC transporter" evidence="4">
    <location>
        <begin position="34"/>
        <end position="252"/>
    </location>
</feature>
<evidence type="ECO:0000256" key="3">
    <source>
        <dbReference type="SAM" id="MobiDB-lite"/>
    </source>
</evidence>
<dbReference type="InterPro" id="IPR017871">
    <property type="entry name" value="ABC_transporter-like_CS"/>
</dbReference>
<dbReference type="SMART" id="SM00382">
    <property type="entry name" value="AAA"/>
    <property type="match status" value="1"/>
</dbReference>
<proteinExistence type="predicted"/>
<dbReference type="PROSITE" id="PS00211">
    <property type="entry name" value="ABC_TRANSPORTER_1"/>
    <property type="match status" value="1"/>
</dbReference>
<reference evidence="5" key="1">
    <citation type="submission" date="2022-07" db="EMBL/GenBank/DDBJ databases">
        <title>Phylogenomic reconstructions and comparative analyses of Kickxellomycotina fungi.</title>
        <authorList>
            <person name="Reynolds N.K."/>
            <person name="Stajich J.E."/>
            <person name="Barry K."/>
            <person name="Grigoriev I.V."/>
            <person name="Crous P."/>
            <person name="Smith M.E."/>
        </authorList>
    </citation>
    <scope>NUCLEOTIDE SEQUENCE</scope>
    <source>
        <strain evidence="5">NRRL 3115</strain>
    </source>
</reference>
<evidence type="ECO:0000256" key="1">
    <source>
        <dbReference type="ARBA" id="ARBA00022741"/>
    </source>
</evidence>
<organism evidence="5 6">
    <name type="scientific">Coemansia spiralis</name>
    <dbReference type="NCBI Taxonomy" id="417178"/>
    <lineage>
        <taxon>Eukaryota</taxon>
        <taxon>Fungi</taxon>
        <taxon>Fungi incertae sedis</taxon>
        <taxon>Zoopagomycota</taxon>
        <taxon>Kickxellomycotina</taxon>
        <taxon>Kickxellomycetes</taxon>
        <taxon>Kickxellales</taxon>
        <taxon>Kickxellaceae</taxon>
        <taxon>Coemansia</taxon>
    </lineage>
</organism>
<keyword evidence="1" id="KW-0547">Nucleotide-binding</keyword>
<dbReference type="InterPro" id="IPR003593">
    <property type="entry name" value="AAA+_ATPase"/>
</dbReference>
<name>A0A9W8G6L2_9FUNG</name>